<dbReference type="PRINTS" id="PR00344">
    <property type="entry name" value="BCTRLSENSOR"/>
</dbReference>
<keyword evidence="4" id="KW-0597">Phosphoprotein</keyword>
<dbReference type="InterPro" id="IPR003661">
    <property type="entry name" value="HisK_dim/P_dom"/>
</dbReference>
<feature type="domain" description="PAC" evidence="16">
    <location>
        <begin position="455"/>
        <end position="506"/>
    </location>
</feature>
<keyword evidence="10 13" id="KW-1133">Transmembrane helix</keyword>
<dbReference type="Pfam" id="PF00512">
    <property type="entry name" value="HisKA"/>
    <property type="match status" value="1"/>
</dbReference>
<evidence type="ECO:0000256" key="9">
    <source>
        <dbReference type="ARBA" id="ARBA00022840"/>
    </source>
</evidence>
<evidence type="ECO:0000256" key="6">
    <source>
        <dbReference type="ARBA" id="ARBA00022692"/>
    </source>
</evidence>
<dbReference type="NCBIfam" id="TIGR00229">
    <property type="entry name" value="sensory_box"/>
    <property type="match status" value="3"/>
</dbReference>
<evidence type="ECO:0000256" key="12">
    <source>
        <dbReference type="ARBA" id="ARBA00023136"/>
    </source>
</evidence>
<dbReference type="PANTHER" id="PTHR42878">
    <property type="entry name" value="TWO-COMPONENT HISTIDINE KINASE"/>
    <property type="match status" value="1"/>
</dbReference>
<comment type="subcellular location">
    <subcellularLocation>
        <location evidence="2">Membrane</location>
        <topology evidence="2">Multi-pass membrane protein</topology>
    </subcellularLocation>
</comment>
<dbReference type="Proteomes" id="UP000002432">
    <property type="component" value="Chromosome"/>
</dbReference>
<dbReference type="SMART" id="SM00091">
    <property type="entry name" value="PAS"/>
    <property type="match status" value="3"/>
</dbReference>
<proteinExistence type="predicted"/>
<dbReference type="InterPro" id="IPR003018">
    <property type="entry name" value="GAF"/>
</dbReference>
<evidence type="ECO:0000313" key="18">
    <source>
        <dbReference type="Proteomes" id="UP000002432"/>
    </source>
</evidence>
<dbReference type="PANTHER" id="PTHR42878:SF7">
    <property type="entry name" value="SENSOR HISTIDINE KINASE GLRK"/>
    <property type="match status" value="1"/>
</dbReference>
<dbReference type="Gene3D" id="3.30.565.10">
    <property type="entry name" value="Histidine kinase-like ATPase, C-terminal domain"/>
    <property type="match status" value="1"/>
</dbReference>
<keyword evidence="9" id="KW-0067">ATP-binding</keyword>
<dbReference type="SUPFAM" id="SSF55874">
    <property type="entry name" value="ATPase domain of HSP90 chaperone/DNA topoisomerase II/histidine kinase"/>
    <property type="match status" value="1"/>
</dbReference>
<dbReference type="Pfam" id="PF13185">
    <property type="entry name" value="GAF_2"/>
    <property type="match status" value="1"/>
</dbReference>
<dbReference type="STRING" id="204669.Acid345_3503"/>
<evidence type="ECO:0000256" key="7">
    <source>
        <dbReference type="ARBA" id="ARBA00022741"/>
    </source>
</evidence>
<feature type="transmembrane region" description="Helical" evidence="13">
    <location>
        <begin position="26"/>
        <end position="46"/>
    </location>
</feature>
<evidence type="ECO:0000259" key="14">
    <source>
        <dbReference type="PROSITE" id="PS50109"/>
    </source>
</evidence>
<organism evidence="17 18">
    <name type="scientific">Koribacter versatilis (strain Ellin345)</name>
    <dbReference type="NCBI Taxonomy" id="204669"/>
    <lineage>
        <taxon>Bacteria</taxon>
        <taxon>Pseudomonadati</taxon>
        <taxon>Acidobacteriota</taxon>
        <taxon>Terriglobia</taxon>
        <taxon>Terriglobales</taxon>
        <taxon>Candidatus Korobacteraceae</taxon>
        <taxon>Candidatus Korobacter</taxon>
    </lineage>
</organism>
<evidence type="ECO:0000259" key="16">
    <source>
        <dbReference type="PROSITE" id="PS50113"/>
    </source>
</evidence>
<name>Q1IKU6_KORVE</name>
<keyword evidence="18" id="KW-1185">Reference proteome</keyword>
<dbReference type="InterPro" id="IPR000014">
    <property type="entry name" value="PAS"/>
</dbReference>
<dbReference type="GO" id="GO:0016020">
    <property type="term" value="C:membrane"/>
    <property type="evidence" value="ECO:0007669"/>
    <property type="project" value="UniProtKB-SubCell"/>
</dbReference>
<dbReference type="Pfam" id="PF05227">
    <property type="entry name" value="CHASE3"/>
    <property type="match status" value="1"/>
</dbReference>
<evidence type="ECO:0000256" key="11">
    <source>
        <dbReference type="ARBA" id="ARBA00023012"/>
    </source>
</evidence>
<evidence type="ECO:0000259" key="15">
    <source>
        <dbReference type="PROSITE" id="PS50112"/>
    </source>
</evidence>
<dbReference type="GO" id="GO:0000155">
    <property type="term" value="F:phosphorelay sensor kinase activity"/>
    <property type="evidence" value="ECO:0007669"/>
    <property type="project" value="InterPro"/>
</dbReference>
<keyword evidence="7" id="KW-0547">Nucleotide-binding</keyword>
<dbReference type="SMART" id="SM00086">
    <property type="entry name" value="PAC"/>
    <property type="match status" value="3"/>
</dbReference>
<protein>
    <recommendedName>
        <fullName evidence="3">histidine kinase</fullName>
        <ecNumber evidence="3">2.7.13.3</ecNumber>
    </recommendedName>
</protein>
<dbReference type="PROSITE" id="PS50113">
    <property type="entry name" value="PAC"/>
    <property type="match status" value="2"/>
</dbReference>
<dbReference type="InterPro" id="IPR004358">
    <property type="entry name" value="Sig_transdc_His_kin-like_C"/>
</dbReference>
<dbReference type="Gene3D" id="1.10.287.130">
    <property type="match status" value="1"/>
</dbReference>
<dbReference type="InterPro" id="IPR036890">
    <property type="entry name" value="HATPase_C_sf"/>
</dbReference>
<sequence>MSPETISFDRQPSPGMERRARSFRPAVAFAFLAGMAIILIVGWLSYRTTTTLIEDSSWTSHTQDVITNLDQLQSTLEHAESSQGRYLITGDETFLKNYELDVRTTRELSRNLLQLTSDNATQQLRLKDLQGLIEQKIDHMNLTLVLRRNNGLTEDVQRRVATEGKRRMDEIQTKVSEGVALETRLLSVRIEAQRRSAGKSLRSILTGGLLAMLFLAAAGLVLQRDIQKRFAVERQLQRTTALQRAVLNSANYAIISTDTSGTIISFNSAAEQMLGYHASEVVGRLAPEKLHDPTELEQHAEQMSRFFGQSISAGFESLIAKARLGTIDESEWTYVRRDGSRFFGLLSTSAMHDENGAITGYVFIVSDVTRRKDAEKAKSQIERRYRALLQNSSDMVAVIDAAGHLQYISPAVERLLEFEVQELVGREIFDIIHPADVETARTSFYSIALTPGYSAPQELRLRRADGEYLTTEIVANNLLTDEVLHGIVLNARDITERSRARAQLEVQNAVARVLAEAENLDQSIPEILQALCNNLDWELSEFWGVDPEQDSMTFNFAWSLPGIDLSEFLDISQHTRIQRGEGLAGRVWEKATAIQVPDITQEENFVRKIEVEALSLKTAVGFPIRSREGVIGVFTLFSMRHRHVDNHLLSMLNTVGAQIGQFIARKRAEQEITQNEDRYHYLFENSADLILTFGTDGTILHPNSTWMSTLGYSREELLKKPLFDLIGPEDRERCKAIIGMIVRSGSTDKVELTFRSQDGRKIVVEGTISCRYGITGVEYCSAIFQDVTKRREVDRMKNEFISVVSHELRTPLTSIRGSLGLLAGGALRKDPEKADRMLDIALKNTERLVRLINDILDIEKIESGNIALNVQPLDAADLISQASATMHAMADANKVRLETHSTRGILYADRDRMLQTLTNLLSNAIKFSKPDNTVTISSQRRGGGLLIRVRDQGRGIPSNKLQTIFERFQQVDASDSRDKGGTGLGLAICRSIVQQHGGSIWVDSIDGKGSEFFILLPRFQEEDASIVQADASPGPTSGAAPAN</sequence>
<dbReference type="EC" id="2.7.13.3" evidence="3"/>
<comment type="catalytic activity">
    <reaction evidence="1">
        <text>ATP + protein L-histidine = ADP + protein N-phospho-L-histidine.</text>
        <dbReference type="EC" id="2.7.13.3"/>
    </reaction>
</comment>
<dbReference type="GO" id="GO:0030295">
    <property type="term" value="F:protein kinase activator activity"/>
    <property type="evidence" value="ECO:0007669"/>
    <property type="project" value="TreeGrafter"/>
</dbReference>
<dbReference type="Pfam" id="PF13426">
    <property type="entry name" value="PAS_9"/>
    <property type="match status" value="2"/>
</dbReference>
<feature type="domain" description="PAS" evidence="15">
    <location>
        <begin position="239"/>
        <end position="310"/>
    </location>
</feature>
<evidence type="ECO:0000256" key="13">
    <source>
        <dbReference type="SAM" id="Phobius"/>
    </source>
</evidence>
<feature type="domain" description="PAS" evidence="15">
    <location>
        <begin position="675"/>
        <end position="745"/>
    </location>
</feature>
<keyword evidence="11" id="KW-0902">Two-component regulatory system</keyword>
<accession>Q1IKU6</accession>
<dbReference type="InterPro" id="IPR000700">
    <property type="entry name" value="PAS-assoc_C"/>
</dbReference>
<dbReference type="GO" id="GO:0005524">
    <property type="term" value="F:ATP binding"/>
    <property type="evidence" value="ECO:0007669"/>
    <property type="project" value="UniProtKB-KW"/>
</dbReference>
<dbReference type="GO" id="GO:0000156">
    <property type="term" value="F:phosphorelay response regulator activity"/>
    <property type="evidence" value="ECO:0007669"/>
    <property type="project" value="TreeGrafter"/>
</dbReference>
<dbReference type="InterPro" id="IPR035965">
    <property type="entry name" value="PAS-like_dom_sf"/>
</dbReference>
<evidence type="ECO:0000256" key="10">
    <source>
        <dbReference type="ARBA" id="ARBA00022989"/>
    </source>
</evidence>
<evidence type="ECO:0000256" key="4">
    <source>
        <dbReference type="ARBA" id="ARBA00022553"/>
    </source>
</evidence>
<dbReference type="Gene3D" id="3.30.450.20">
    <property type="entry name" value="PAS domain"/>
    <property type="match status" value="3"/>
</dbReference>
<dbReference type="SUPFAM" id="SSF55785">
    <property type="entry name" value="PYP-like sensor domain (PAS domain)"/>
    <property type="match status" value="3"/>
</dbReference>
<dbReference type="InterPro" id="IPR036097">
    <property type="entry name" value="HisK_dim/P_sf"/>
</dbReference>
<dbReference type="eggNOG" id="COG5002">
    <property type="taxonomic scope" value="Bacteria"/>
</dbReference>
<feature type="domain" description="PAS" evidence="15">
    <location>
        <begin position="381"/>
        <end position="452"/>
    </location>
</feature>
<dbReference type="InterPro" id="IPR003594">
    <property type="entry name" value="HATPase_dom"/>
</dbReference>
<dbReference type="GO" id="GO:0006355">
    <property type="term" value="P:regulation of DNA-templated transcription"/>
    <property type="evidence" value="ECO:0007669"/>
    <property type="project" value="InterPro"/>
</dbReference>
<feature type="domain" description="PAC" evidence="16">
    <location>
        <begin position="328"/>
        <end position="380"/>
    </location>
</feature>
<dbReference type="InterPro" id="IPR013767">
    <property type="entry name" value="PAS_fold"/>
</dbReference>
<dbReference type="InterPro" id="IPR029016">
    <property type="entry name" value="GAF-like_dom_sf"/>
</dbReference>
<reference evidence="17 18" key="1">
    <citation type="journal article" date="2009" name="Appl. Environ. Microbiol.">
        <title>Three genomes from the phylum Acidobacteria provide insight into the lifestyles of these microorganisms in soils.</title>
        <authorList>
            <person name="Ward N.L."/>
            <person name="Challacombe J.F."/>
            <person name="Janssen P.H."/>
            <person name="Henrissat B."/>
            <person name="Coutinho P.M."/>
            <person name="Wu M."/>
            <person name="Xie G."/>
            <person name="Haft D.H."/>
            <person name="Sait M."/>
            <person name="Badger J."/>
            <person name="Barabote R.D."/>
            <person name="Bradley B."/>
            <person name="Brettin T.S."/>
            <person name="Brinkac L.M."/>
            <person name="Bruce D."/>
            <person name="Creasy T."/>
            <person name="Daugherty S.C."/>
            <person name="Davidsen T.M."/>
            <person name="DeBoy R.T."/>
            <person name="Detter J.C."/>
            <person name="Dodson R.J."/>
            <person name="Durkin A.S."/>
            <person name="Ganapathy A."/>
            <person name="Gwinn-Giglio M."/>
            <person name="Han C.S."/>
            <person name="Khouri H."/>
            <person name="Kiss H."/>
            <person name="Kothari S.P."/>
            <person name="Madupu R."/>
            <person name="Nelson K.E."/>
            <person name="Nelson W.C."/>
            <person name="Paulsen I."/>
            <person name="Penn K."/>
            <person name="Ren Q."/>
            <person name="Rosovitz M.J."/>
            <person name="Selengut J.D."/>
            <person name="Shrivastava S."/>
            <person name="Sullivan S.A."/>
            <person name="Tapia R."/>
            <person name="Thompson L.S."/>
            <person name="Watkins K.L."/>
            <person name="Yang Q."/>
            <person name="Yu C."/>
            <person name="Zafar N."/>
            <person name="Zhou L."/>
            <person name="Kuske C.R."/>
        </authorList>
    </citation>
    <scope>NUCLEOTIDE SEQUENCE [LARGE SCALE GENOMIC DNA]</scope>
    <source>
        <strain evidence="17 18">Ellin345</strain>
    </source>
</reference>
<evidence type="ECO:0000313" key="17">
    <source>
        <dbReference type="EMBL" id="ABF42504.1"/>
    </source>
</evidence>
<dbReference type="SUPFAM" id="SSF55781">
    <property type="entry name" value="GAF domain-like"/>
    <property type="match status" value="1"/>
</dbReference>
<dbReference type="CDD" id="cd00082">
    <property type="entry name" value="HisKA"/>
    <property type="match status" value="1"/>
</dbReference>
<evidence type="ECO:0000256" key="3">
    <source>
        <dbReference type="ARBA" id="ARBA00012438"/>
    </source>
</evidence>
<dbReference type="eggNOG" id="COG2203">
    <property type="taxonomic scope" value="Bacteria"/>
</dbReference>
<dbReference type="HOGENOM" id="CLU_289309_0_0_0"/>
<feature type="transmembrane region" description="Helical" evidence="13">
    <location>
        <begin position="204"/>
        <end position="222"/>
    </location>
</feature>
<evidence type="ECO:0000256" key="5">
    <source>
        <dbReference type="ARBA" id="ARBA00022679"/>
    </source>
</evidence>
<keyword evidence="12 13" id="KW-0472">Membrane</keyword>
<keyword evidence="6 13" id="KW-0812">Transmembrane</keyword>
<dbReference type="Gene3D" id="3.30.450.40">
    <property type="match status" value="1"/>
</dbReference>
<dbReference type="eggNOG" id="COG5000">
    <property type="taxonomic scope" value="Bacteria"/>
</dbReference>
<dbReference type="RefSeq" id="WP_011524303.1">
    <property type="nucleotide sequence ID" value="NC_008009.1"/>
</dbReference>
<dbReference type="OrthoDB" id="9812260at2"/>
<dbReference type="GO" id="GO:0007234">
    <property type="term" value="P:osmosensory signaling via phosphorelay pathway"/>
    <property type="evidence" value="ECO:0007669"/>
    <property type="project" value="TreeGrafter"/>
</dbReference>
<dbReference type="InterPro" id="IPR050351">
    <property type="entry name" value="BphY/WalK/GraS-like"/>
</dbReference>
<keyword evidence="8 17" id="KW-0418">Kinase</keyword>
<dbReference type="SMART" id="SM00065">
    <property type="entry name" value="GAF"/>
    <property type="match status" value="1"/>
</dbReference>
<dbReference type="EnsemblBacteria" id="ABF42504">
    <property type="protein sequence ID" value="ABF42504"/>
    <property type="gene ID" value="Acid345_3503"/>
</dbReference>
<dbReference type="KEGG" id="aba:Acid345_3503"/>
<dbReference type="CDD" id="cd16922">
    <property type="entry name" value="HATPase_EvgS-ArcB-TorS-like"/>
    <property type="match status" value="1"/>
</dbReference>
<keyword evidence="5 17" id="KW-0808">Transferase</keyword>
<dbReference type="Pfam" id="PF00989">
    <property type="entry name" value="PAS"/>
    <property type="match status" value="1"/>
</dbReference>
<dbReference type="SUPFAM" id="SSF47384">
    <property type="entry name" value="Homodimeric domain of signal transducing histidine kinase"/>
    <property type="match status" value="1"/>
</dbReference>
<dbReference type="SMART" id="SM00388">
    <property type="entry name" value="HisKA"/>
    <property type="match status" value="1"/>
</dbReference>
<dbReference type="eggNOG" id="COG5278">
    <property type="taxonomic scope" value="Bacteria"/>
</dbReference>
<dbReference type="AlphaFoldDB" id="Q1IKU6"/>
<dbReference type="PROSITE" id="PS50112">
    <property type="entry name" value="PAS"/>
    <property type="match status" value="3"/>
</dbReference>
<evidence type="ECO:0000256" key="2">
    <source>
        <dbReference type="ARBA" id="ARBA00004141"/>
    </source>
</evidence>
<dbReference type="InterPro" id="IPR005467">
    <property type="entry name" value="His_kinase_dom"/>
</dbReference>
<gene>
    <name evidence="17" type="ordered locus">Acid345_3503</name>
</gene>
<dbReference type="SMART" id="SM00387">
    <property type="entry name" value="HATPase_c"/>
    <property type="match status" value="1"/>
</dbReference>
<dbReference type="InterPro" id="IPR001610">
    <property type="entry name" value="PAC"/>
</dbReference>
<dbReference type="PROSITE" id="PS50109">
    <property type="entry name" value="HIS_KIN"/>
    <property type="match status" value="1"/>
</dbReference>
<dbReference type="CDD" id="cd00130">
    <property type="entry name" value="PAS"/>
    <property type="match status" value="3"/>
</dbReference>
<feature type="domain" description="Histidine kinase" evidence="14">
    <location>
        <begin position="803"/>
        <end position="1020"/>
    </location>
</feature>
<dbReference type="Pfam" id="PF02518">
    <property type="entry name" value="HATPase_c"/>
    <property type="match status" value="1"/>
</dbReference>
<evidence type="ECO:0000256" key="8">
    <source>
        <dbReference type="ARBA" id="ARBA00022777"/>
    </source>
</evidence>
<dbReference type="CDD" id="cd19410">
    <property type="entry name" value="HK9-like_sensor"/>
    <property type="match status" value="1"/>
</dbReference>
<dbReference type="InterPro" id="IPR007891">
    <property type="entry name" value="CHASE3"/>
</dbReference>
<dbReference type="FunFam" id="3.30.565.10:FF:000006">
    <property type="entry name" value="Sensor histidine kinase WalK"/>
    <property type="match status" value="1"/>
</dbReference>
<dbReference type="FunFam" id="1.10.287.130:FF:000001">
    <property type="entry name" value="Two-component sensor histidine kinase"/>
    <property type="match status" value="1"/>
</dbReference>
<dbReference type="EMBL" id="CP000360">
    <property type="protein sequence ID" value="ABF42504.1"/>
    <property type="molecule type" value="Genomic_DNA"/>
</dbReference>
<evidence type="ECO:0000256" key="1">
    <source>
        <dbReference type="ARBA" id="ARBA00000085"/>
    </source>
</evidence>